<evidence type="ECO:0000313" key="1">
    <source>
        <dbReference type="EMBL" id="UYG52079.1"/>
    </source>
</evidence>
<dbReference type="EMBL" id="CP106881">
    <property type="protein sequence ID" value="UYG52079.1"/>
    <property type="molecule type" value="Genomic_DNA"/>
</dbReference>
<accession>A0ABY6GAJ3</accession>
<dbReference type="Proteomes" id="UP001162800">
    <property type="component" value="Chromosome"/>
</dbReference>
<dbReference type="CDD" id="cd00077">
    <property type="entry name" value="HDc"/>
    <property type="match status" value="1"/>
</dbReference>
<proteinExistence type="predicted"/>
<evidence type="ECO:0000313" key="2">
    <source>
        <dbReference type="Proteomes" id="UP001162800"/>
    </source>
</evidence>
<sequence>MQAIALPQAANAPAADAHHEELRGLWAELEAALSLLLEAPLQVQNFEARLRQLADWLQELVAHDSDAALYLVFQLAAESSAGYSASHALVSATLCEVLAPALGLPAHERQALVCAAFTMNIGMTQLQDQLALQREPPNAAQRAQIERHALESQALLVRLFVDDPLWLDTVAAHHPRARAKAPLAQLGAAERLARILASVDRYGAMLSPRKSRGARSATDSVRVIVGSEPTPEDEVGYALVRSVGLCPPGTLVRLDNGDTAVVLRRSSRPLQPLVARVLDGTGQPFKTPALHDTARGAPRIVAALARLDLARRIPPQTMALLGVYVGRSRPASAQEPGEAPAV</sequence>
<dbReference type="SUPFAM" id="SSF109604">
    <property type="entry name" value="HD-domain/PDEase-like"/>
    <property type="match status" value="1"/>
</dbReference>
<dbReference type="Gene3D" id="1.10.3210.10">
    <property type="entry name" value="Hypothetical protein af1432"/>
    <property type="match status" value="1"/>
</dbReference>
<dbReference type="InterPro" id="IPR003607">
    <property type="entry name" value="HD/PDEase_dom"/>
</dbReference>
<dbReference type="RefSeq" id="WP_231044394.1">
    <property type="nucleotide sequence ID" value="NZ_CP106881.1"/>
</dbReference>
<gene>
    <name evidence="1" type="ORF">M9799_02200</name>
</gene>
<organism evidence="1 2">
    <name type="scientific">Comamonas endophytica</name>
    <dbReference type="NCBI Taxonomy" id="2949090"/>
    <lineage>
        <taxon>Bacteria</taxon>
        <taxon>Pseudomonadati</taxon>
        <taxon>Pseudomonadota</taxon>
        <taxon>Betaproteobacteria</taxon>
        <taxon>Burkholderiales</taxon>
        <taxon>Comamonadaceae</taxon>
        <taxon>Comamonas</taxon>
    </lineage>
</organism>
<keyword evidence="2" id="KW-1185">Reference proteome</keyword>
<protein>
    <submittedName>
        <fullName evidence="1">Phosphodiesterase</fullName>
    </submittedName>
</protein>
<name>A0ABY6GAJ3_9BURK</name>
<reference evidence="1" key="1">
    <citation type="submission" date="2022-09" db="EMBL/GenBank/DDBJ databases">
        <title>The complete genome of Acidovorax sp. 5MLIR.</title>
        <authorList>
            <person name="Liu L."/>
            <person name="Yue J."/>
            <person name="Yang F."/>
            <person name="Yuan J."/>
            <person name="Li L."/>
        </authorList>
    </citation>
    <scope>NUCLEOTIDE SEQUENCE</scope>
    <source>
        <strain evidence="1">5MLIR</strain>
    </source>
</reference>